<reference evidence="3" key="1">
    <citation type="submission" date="2023-10" db="EMBL/GenBank/DDBJ databases">
        <title>Genome assembly of Pristionchus species.</title>
        <authorList>
            <person name="Yoshida K."/>
            <person name="Sommer R.J."/>
        </authorList>
    </citation>
    <scope>NUCLEOTIDE SEQUENCE</scope>
    <source>
        <strain evidence="3">RS5133</strain>
    </source>
</reference>
<feature type="non-terminal residue" evidence="3">
    <location>
        <position position="158"/>
    </location>
</feature>
<sequence>NLLFVFSRSPSATSLLDDGIPTSIFNPAWSDSEPARRPEGNCIAYELSAISDKSRGWTFKSCVVPLTIACQTFACVGDEFRCADNSRCIPAGFVKDGVVDCPDGSDERARSTLTNSQQNWNGARNASGAASKPANGCAFHPCSIHGVCIRDECQCDSG</sequence>
<organism evidence="3 4">
    <name type="scientific">Pristionchus fissidentatus</name>
    <dbReference type="NCBI Taxonomy" id="1538716"/>
    <lineage>
        <taxon>Eukaryota</taxon>
        <taxon>Metazoa</taxon>
        <taxon>Ecdysozoa</taxon>
        <taxon>Nematoda</taxon>
        <taxon>Chromadorea</taxon>
        <taxon>Rhabditida</taxon>
        <taxon>Rhabditina</taxon>
        <taxon>Diplogasteromorpha</taxon>
        <taxon>Diplogasteroidea</taxon>
        <taxon>Neodiplogasteridae</taxon>
        <taxon>Pristionchus</taxon>
    </lineage>
</organism>
<dbReference type="EMBL" id="BTSY01000003">
    <property type="protein sequence ID" value="GMT18223.1"/>
    <property type="molecule type" value="Genomic_DNA"/>
</dbReference>
<dbReference type="AlphaFoldDB" id="A0AAV5VIX7"/>
<proteinExistence type="predicted"/>
<dbReference type="SUPFAM" id="SSF57424">
    <property type="entry name" value="LDL receptor-like module"/>
    <property type="match status" value="1"/>
</dbReference>
<feature type="non-terminal residue" evidence="3">
    <location>
        <position position="1"/>
    </location>
</feature>
<dbReference type="InterPro" id="IPR002172">
    <property type="entry name" value="LDrepeatLR_classA_rpt"/>
</dbReference>
<gene>
    <name evidence="3" type="ORF">PFISCL1PPCAC_9520</name>
</gene>
<dbReference type="CDD" id="cd00112">
    <property type="entry name" value="LDLa"/>
    <property type="match status" value="1"/>
</dbReference>
<evidence type="ECO:0000313" key="4">
    <source>
        <dbReference type="Proteomes" id="UP001432322"/>
    </source>
</evidence>
<evidence type="ECO:0000256" key="2">
    <source>
        <dbReference type="PROSITE-ProRule" id="PRU00124"/>
    </source>
</evidence>
<dbReference type="PRINTS" id="PR00261">
    <property type="entry name" value="LDLRECEPTOR"/>
</dbReference>
<dbReference type="SMART" id="SM00192">
    <property type="entry name" value="LDLa"/>
    <property type="match status" value="1"/>
</dbReference>
<dbReference type="Gene3D" id="4.10.400.10">
    <property type="entry name" value="Low-density Lipoprotein Receptor"/>
    <property type="match status" value="1"/>
</dbReference>
<dbReference type="Pfam" id="PF00057">
    <property type="entry name" value="Ldl_recept_a"/>
    <property type="match status" value="1"/>
</dbReference>
<evidence type="ECO:0000313" key="3">
    <source>
        <dbReference type="EMBL" id="GMT18223.1"/>
    </source>
</evidence>
<comment type="caution">
    <text evidence="2">Lacks conserved residue(s) required for the propagation of feature annotation.</text>
</comment>
<keyword evidence="4" id="KW-1185">Reference proteome</keyword>
<protein>
    <recommendedName>
        <fullName evidence="5">Lipoprotein receptor</fullName>
    </recommendedName>
</protein>
<dbReference type="PROSITE" id="PS50068">
    <property type="entry name" value="LDLRA_2"/>
    <property type="match status" value="1"/>
</dbReference>
<dbReference type="Proteomes" id="UP001432322">
    <property type="component" value="Unassembled WGS sequence"/>
</dbReference>
<keyword evidence="1" id="KW-1015">Disulfide bond</keyword>
<accession>A0AAV5VIX7</accession>
<evidence type="ECO:0008006" key="5">
    <source>
        <dbReference type="Google" id="ProtNLM"/>
    </source>
</evidence>
<dbReference type="InterPro" id="IPR036055">
    <property type="entry name" value="LDL_receptor-like_sf"/>
</dbReference>
<name>A0AAV5VIX7_9BILA</name>
<evidence type="ECO:0000256" key="1">
    <source>
        <dbReference type="ARBA" id="ARBA00023157"/>
    </source>
</evidence>
<comment type="caution">
    <text evidence="3">The sequence shown here is derived from an EMBL/GenBank/DDBJ whole genome shotgun (WGS) entry which is preliminary data.</text>
</comment>